<dbReference type="PANTHER" id="PTHR31509">
    <property type="entry name" value="BPS1-LIKE PROTEIN"/>
    <property type="match status" value="1"/>
</dbReference>
<evidence type="ECO:0000256" key="2">
    <source>
        <dbReference type="ARBA" id="ARBA00022692"/>
    </source>
</evidence>
<accession>A0AAN9JQG7</accession>
<evidence type="ECO:0000256" key="5">
    <source>
        <dbReference type="ARBA" id="ARBA00035114"/>
    </source>
</evidence>
<keyword evidence="7" id="KW-1185">Reference proteome</keyword>
<evidence type="ECO:0000256" key="1">
    <source>
        <dbReference type="ARBA" id="ARBA00004167"/>
    </source>
</evidence>
<keyword evidence="4" id="KW-0472">Membrane</keyword>
<reference evidence="6 7" key="1">
    <citation type="submission" date="2024-01" db="EMBL/GenBank/DDBJ databases">
        <title>The genomes of 5 underutilized Papilionoideae crops provide insights into root nodulation and disease resistance.</title>
        <authorList>
            <person name="Yuan L."/>
        </authorList>
    </citation>
    <scope>NUCLEOTIDE SEQUENCE [LARGE SCALE GENOMIC DNA]</scope>
    <source>
        <strain evidence="6">LY-2023</strain>
        <tissue evidence="6">Leaf</tissue>
    </source>
</reference>
<organism evidence="6 7">
    <name type="scientific">Clitoria ternatea</name>
    <name type="common">Butterfly pea</name>
    <dbReference type="NCBI Taxonomy" id="43366"/>
    <lineage>
        <taxon>Eukaryota</taxon>
        <taxon>Viridiplantae</taxon>
        <taxon>Streptophyta</taxon>
        <taxon>Embryophyta</taxon>
        <taxon>Tracheophyta</taxon>
        <taxon>Spermatophyta</taxon>
        <taxon>Magnoliopsida</taxon>
        <taxon>eudicotyledons</taxon>
        <taxon>Gunneridae</taxon>
        <taxon>Pentapetalae</taxon>
        <taxon>rosids</taxon>
        <taxon>fabids</taxon>
        <taxon>Fabales</taxon>
        <taxon>Fabaceae</taxon>
        <taxon>Papilionoideae</taxon>
        <taxon>50 kb inversion clade</taxon>
        <taxon>NPAAA clade</taxon>
        <taxon>indigoferoid/millettioid clade</taxon>
        <taxon>Phaseoleae</taxon>
        <taxon>Clitoria</taxon>
    </lineage>
</organism>
<comment type="caution">
    <text evidence="6">The sequence shown here is derived from an EMBL/GenBank/DDBJ whole genome shotgun (WGS) entry which is preliminary data.</text>
</comment>
<dbReference type="Pfam" id="PF05633">
    <property type="entry name" value="ROH1-like"/>
    <property type="match status" value="1"/>
</dbReference>
<keyword evidence="3" id="KW-1133">Transmembrane helix</keyword>
<protein>
    <submittedName>
        <fullName evidence="6">Uncharacterized protein</fullName>
    </submittedName>
</protein>
<dbReference type="EMBL" id="JAYKXN010000003">
    <property type="protein sequence ID" value="KAK7302471.1"/>
    <property type="molecule type" value="Genomic_DNA"/>
</dbReference>
<keyword evidence="2" id="KW-0812">Transmembrane</keyword>
<comment type="similarity">
    <text evidence="5">Belongs to the ROH1 family.</text>
</comment>
<dbReference type="Proteomes" id="UP001359559">
    <property type="component" value="Unassembled WGS sequence"/>
</dbReference>
<evidence type="ECO:0000313" key="6">
    <source>
        <dbReference type="EMBL" id="KAK7302471.1"/>
    </source>
</evidence>
<comment type="subcellular location">
    <subcellularLocation>
        <location evidence="1">Membrane</location>
        <topology evidence="1">Single-pass membrane protein</topology>
    </subcellularLocation>
</comment>
<sequence>MPSTDNEGSSSPFSSIGRAIYGIRQGQVHSLEANQRSTVRDSELESFQKQVADRFQYLSRVGDDELLSINWMRKLMDAFICCHEEFRAILLNNKEQVSNTPLDRSIFEFLERLVKALDICNASRDGIEKIRVWLKHLEIIMCALSSNHRAFSEGQFLRARKALMDLALAMLDQKDSGSVLPQRNRSFGRHNTNKYHHRHFTGLSRSHSWSVSRSWSAAKQLHTIASNLVPPRGNEIVATNGLAIPFYTMNSVLLFVLWALVAAVPCQDRGLNIQLSVPRQFSWSTPVTSLHERIMEESKKRERRNSNGLLKEINQVETCAQRMTDLVDSVQFPLTDEQKMEVEQNVKELTLVCEALRNGLDPLERQVREVFRKIMTFRAEGLD</sequence>
<gene>
    <name evidence="6" type="ORF">RJT34_13361</name>
</gene>
<proteinExistence type="inferred from homology"/>
<name>A0AAN9JQG7_CLITE</name>
<dbReference type="GO" id="GO:0016020">
    <property type="term" value="C:membrane"/>
    <property type="evidence" value="ECO:0007669"/>
    <property type="project" value="UniProtKB-SubCell"/>
</dbReference>
<evidence type="ECO:0000256" key="3">
    <source>
        <dbReference type="ARBA" id="ARBA00022989"/>
    </source>
</evidence>
<dbReference type="InterPro" id="IPR008511">
    <property type="entry name" value="ROH1-like"/>
</dbReference>
<evidence type="ECO:0000313" key="7">
    <source>
        <dbReference type="Proteomes" id="UP001359559"/>
    </source>
</evidence>
<dbReference type="AlphaFoldDB" id="A0AAN9JQG7"/>
<evidence type="ECO:0000256" key="4">
    <source>
        <dbReference type="ARBA" id="ARBA00023136"/>
    </source>
</evidence>